<organism evidence="3 4">
    <name type="scientific">Actinocorallia herbida</name>
    <dbReference type="NCBI Taxonomy" id="58109"/>
    <lineage>
        <taxon>Bacteria</taxon>
        <taxon>Bacillati</taxon>
        <taxon>Actinomycetota</taxon>
        <taxon>Actinomycetes</taxon>
        <taxon>Streptosporangiales</taxon>
        <taxon>Thermomonosporaceae</taxon>
        <taxon>Actinocorallia</taxon>
    </lineage>
</organism>
<dbReference type="Proteomes" id="UP000272400">
    <property type="component" value="Unassembled WGS sequence"/>
</dbReference>
<feature type="transmembrane region" description="Helical" evidence="2">
    <location>
        <begin position="168"/>
        <end position="188"/>
    </location>
</feature>
<dbReference type="EMBL" id="RJKE01000001">
    <property type="protein sequence ID" value="ROO83237.1"/>
    <property type="molecule type" value="Genomic_DNA"/>
</dbReference>
<evidence type="ECO:0000313" key="4">
    <source>
        <dbReference type="Proteomes" id="UP000272400"/>
    </source>
</evidence>
<keyword evidence="2" id="KW-0472">Membrane</keyword>
<feature type="transmembrane region" description="Helical" evidence="2">
    <location>
        <begin position="110"/>
        <end position="127"/>
    </location>
</feature>
<gene>
    <name evidence="3" type="ORF">EDD29_0732</name>
</gene>
<dbReference type="AlphaFoldDB" id="A0A3N1CPI4"/>
<accession>A0A3N1CPI4</accession>
<sequence>MSTVTEYAAAVRAALADIPQTDRDELLEDLEEHLAEVAAEHDGPLEDRLGTPQAYAAELRAAYTDAVPVKRRAGLRDLFGSLERRTQTVVDGVLPRGSAARDVAHDLRPVWWVARGYFAAFLLNAILGRDQAFLPDGPLSTLVLLGAVTVSVWLGGRARRGGRRRAATVLGVAGLTGLALLGGMAFAATAEDGRAYYGPGYEGTGPSLGDLANIYVFTRDGKPVKDVLLYDQWGEPIQTSPDAWGFIERGGDPLQPNVYPKEICAPGGMESTVVPLCPDAQAGSPAFPDSPPTFPAVAPTMTAPEQPGPTDSPSTSPSPSGSASPTASPSPTVTPTASPTE</sequence>
<evidence type="ECO:0000256" key="2">
    <source>
        <dbReference type="SAM" id="Phobius"/>
    </source>
</evidence>
<protein>
    <submittedName>
        <fullName evidence="3">Uncharacterized protein</fullName>
    </submittedName>
</protein>
<reference evidence="3 4" key="1">
    <citation type="submission" date="2018-11" db="EMBL/GenBank/DDBJ databases">
        <title>Sequencing the genomes of 1000 actinobacteria strains.</title>
        <authorList>
            <person name="Klenk H.-P."/>
        </authorList>
    </citation>
    <scope>NUCLEOTIDE SEQUENCE [LARGE SCALE GENOMIC DNA]</scope>
    <source>
        <strain evidence="3 4">DSM 44254</strain>
    </source>
</reference>
<keyword evidence="2" id="KW-0812">Transmembrane</keyword>
<dbReference type="OrthoDB" id="5185521at2"/>
<comment type="caution">
    <text evidence="3">The sequence shown here is derived from an EMBL/GenBank/DDBJ whole genome shotgun (WGS) entry which is preliminary data.</text>
</comment>
<evidence type="ECO:0000313" key="3">
    <source>
        <dbReference type="EMBL" id="ROO83237.1"/>
    </source>
</evidence>
<keyword evidence="2" id="KW-1133">Transmembrane helix</keyword>
<dbReference type="RefSeq" id="WP_123662241.1">
    <property type="nucleotide sequence ID" value="NZ_RJKE01000001.1"/>
</dbReference>
<evidence type="ECO:0000256" key="1">
    <source>
        <dbReference type="SAM" id="MobiDB-lite"/>
    </source>
</evidence>
<proteinExistence type="predicted"/>
<feature type="compositionally biased region" description="Low complexity" evidence="1">
    <location>
        <begin position="308"/>
        <end position="341"/>
    </location>
</feature>
<dbReference type="Pfam" id="PF22564">
    <property type="entry name" value="HAAS"/>
    <property type="match status" value="1"/>
</dbReference>
<name>A0A3N1CPI4_9ACTN</name>
<feature type="region of interest" description="Disordered" evidence="1">
    <location>
        <begin position="275"/>
        <end position="341"/>
    </location>
</feature>
<keyword evidence="4" id="KW-1185">Reference proteome</keyword>
<feature type="transmembrane region" description="Helical" evidence="2">
    <location>
        <begin position="139"/>
        <end position="156"/>
    </location>
</feature>